<evidence type="ECO:0000313" key="3">
    <source>
        <dbReference type="Proteomes" id="UP000652761"/>
    </source>
</evidence>
<dbReference type="GO" id="GO:0000724">
    <property type="term" value="P:double-strand break repair via homologous recombination"/>
    <property type="evidence" value="ECO:0007669"/>
    <property type="project" value="InterPro"/>
</dbReference>
<feature type="region of interest" description="Disordered" evidence="1">
    <location>
        <begin position="137"/>
        <end position="196"/>
    </location>
</feature>
<accession>A0A843TLA4</accession>
<evidence type="ECO:0000313" key="2">
    <source>
        <dbReference type="EMBL" id="MQL71691.1"/>
    </source>
</evidence>
<sequence length="196" mass="21735">LQTMHRQIQKEREDQGVGVHFLMIDSINAFYWTDRTSQPLPPMGCNRRNFSFQCITESIVLEINKLLKVESVLVLAAKATILGFEPTRNEARRSPPLLAPSFWGRICRRAKLWPGGQAADVLGCWFRGGWPPLTYQGVRRRGDGGLRTGDRRTRRGAERTGASSASSSADGGEAARPPLRCPERTLALSGDQECPA</sequence>
<dbReference type="Proteomes" id="UP000652761">
    <property type="component" value="Unassembled WGS sequence"/>
</dbReference>
<dbReference type="OrthoDB" id="420422at2759"/>
<dbReference type="GO" id="GO:0005657">
    <property type="term" value="C:replication fork"/>
    <property type="evidence" value="ECO:0007669"/>
    <property type="project" value="InterPro"/>
</dbReference>
<dbReference type="PANTHER" id="PTHR46644:SF2">
    <property type="entry name" value="DNA REPAIR PROTEIN XRCC2"/>
    <property type="match status" value="1"/>
</dbReference>
<dbReference type="GO" id="GO:0033063">
    <property type="term" value="C:Rad51B-Rad51C-Rad51D-XRCC2 complex"/>
    <property type="evidence" value="ECO:0007669"/>
    <property type="project" value="InterPro"/>
</dbReference>
<reference evidence="2" key="1">
    <citation type="submission" date="2017-07" db="EMBL/GenBank/DDBJ databases">
        <title>Taro Niue Genome Assembly and Annotation.</title>
        <authorList>
            <person name="Atibalentja N."/>
            <person name="Keating K."/>
            <person name="Fields C.J."/>
        </authorList>
    </citation>
    <scope>NUCLEOTIDE SEQUENCE</scope>
    <source>
        <strain evidence="2">Niue_2</strain>
        <tissue evidence="2">Leaf</tissue>
    </source>
</reference>
<evidence type="ECO:0000256" key="1">
    <source>
        <dbReference type="SAM" id="MobiDB-lite"/>
    </source>
</evidence>
<feature type="compositionally biased region" description="Low complexity" evidence="1">
    <location>
        <begin position="159"/>
        <end position="176"/>
    </location>
</feature>
<dbReference type="InterPro" id="IPR030547">
    <property type="entry name" value="XRCC2"/>
</dbReference>
<dbReference type="EMBL" id="NMUH01000107">
    <property type="protein sequence ID" value="MQL71691.1"/>
    <property type="molecule type" value="Genomic_DNA"/>
</dbReference>
<feature type="compositionally biased region" description="Basic and acidic residues" evidence="1">
    <location>
        <begin position="140"/>
        <end position="158"/>
    </location>
</feature>
<dbReference type="PANTHER" id="PTHR46644">
    <property type="entry name" value="DNA REPAIR PROTEIN XRCC2"/>
    <property type="match status" value="1"/>
</dbReference>
<dbReference type="AlphaFoldDB" id="A0A843TLA4"/>
<protein>
    <submittedName>
        <fullName evidence="2">Uncharacterized protein</fullName>
    </submittedName>
</protein>
<gene>
    <name evidence="2" type="ORF">Taro_004037</name>
</gene>
<keyword evidence="3" id="KW-1185">Reference proteome</keyword>
<feature type="non-terminal residue" evidence="2">
    <location>
        <position position="196"/>
    </location>
</feature>
<proteinExistence type="predicted"/>
<comment type="caution">
    <text evidence="2">The sequence shown here is derived from an EMBL/GenBank/DDBJ whole genome shotgun (WGS) entry which is preliminary data.</text>
</comment>
<name>A0A843TLA4_COLES</name>
<organism evidence="2 3">
    <name type="scientific">Colocasia esculenta</name>
    <name type="common">Wild taro</name>
    <name type="synonym">Arum esculentum</name>
    <dbReference type="NCBI Taxonomy" id="4460"/>
    <lineage>
        <taxon>Eukaryota</taxon>
        <taxon>Viridiplantae</taxon>
        <taxon>Streptophyta</taxon>
        <taxon>Embryophyta</taxon>
        <taxon>Tracheophyta</taxon>
        <taxon>Spermatophyta</taxon>
        <taxon>Magnoliopsida</taxon>
        <taxon>Liliopsida</taxon>
        <taxon>Araceae</taxon>
        <taxon>Aroideae</taxon>
        <taxon>Colocasieae</taxon>
        <taxon>Colocasia</taxon>
    </lineage>
</organism>